<dbReference type="InterPro" id="IPR058925">
    <property type="entry name" value="zf-C2H2_AcuF"/>
</dbReference>
<feature type="compositionally biased region" description="Basic and acidic residues" evidence="2">
    <location>
        <begin position="625"/>
        <end position="642"/>
    </location>
</feature>
<dbReference type="PANTHER" id="PTHR35391:SF5">
    <property type="entry name" value="DUF6590 DOMAIN-CONTAINING PROTEIN"/>
    <property type="match status" value="1"/>
</dbReference>
<dbReference type="PANTHER" id="PTHR35391">
    <property type="entry name" value="C2H2-TYPE DOMAIN-CONTAINING PROTEIN-RELATED"/>
    <property type="match status" value="1"/>
</dbReference>
<dbReference type="EMBL" id="QLNT01000017">
    <property type="protein sequence ID" value="KAF3066080.1"/>
    <property type="molecule type" value="Genomic_DNA"/>
</dbReference>
<accession>A0A9P5C8Z5</accession>
<feature type="region of interest" description="Disordered" evidence="2">
    <location>
        <begin position="425"/>
        <end position="447"/>
    </location>
</feature>
<sequence>MAELLRYTQEWHQQQQNIDPNDYIKEPAEHNEIAEFSSSLLALFKELVRTLSRETTIPKDAQISIGRSCSALILWSDGFGIAQGRLNNTFSKSRKLRYMTLKNLLHIGRVLVERLVPAVNTSSEKLKVLCSSVELNIQAAAGLIAEESCRQSDDSFSDAASNFSDDDIYEIAEDLKTDTLVLSGLDPLFKYPIFDLQHEHNVDGHSIPTWGPEKSYSDKIGNRFPRADTSLTLFLGRANYERFLRCQETREFQEQEEPLAIVNQEEGTNPGTRTSNTKFHDSAVGTSIAPTMSYAETTMSYSHDGQSVRIPPLPKEAKAGSPFTCIACGRTVIITNNSAWKKHIYLDLQPYMCLDLSCPYSSSTFESRDNWIAHLALDHEMGPKWTPTECPLCREETGNGKIAITKHLSKHLEEISLSALPVDVDSDAESENSAESSDASSSHHARADEDIEAFVENETELASRAFSNPVDKLKAERNHKAQSEVKGGALQKAADILSASEAENMAAQLKRTQENIEEMLRKKEGSSKMAKLLSPIKFTDAVGRRFNFPVHLCYTWQEMEDLIKQAFSQVDILGPHVQAGHYDLTGPDGKIILPSLWEETVEPGLHITMTMWPLNKAPLAGLGPKESEQPHDEEGNSEKDNSSENNIPSKV</sequence>
<keyword evidence="6" id="KW-1185">Reference proteome</keyword>
<organism evidence="5 6">
    <name type="scientific">Trichoderma lentiforme</name>
    <dbReference type="NCBI Taxonomy" id="1567552"/>
    <lineage>
        <taxon>Eukaryota</taxon>
        <taxon>Fungi</taxon>
        <taxon>Dikarya</taxon>
        <taxon>Ascomycota</taxon>
        <taxon>Pezizomycotina</taxon>
        <taxon>Sordariomycetes</taxon>
        <taxon>Hypocreomycetidae</taxon>
        <taxon>Hypocreales</taxon>
        <taxon>Hypocreaceae</taxon>
        <taxon>Trichoderma</taxon>
    </lineage>
</organism>
<gene>
    <name evidence="5" type="ORF">CFAM422_009289</name>
</gene>
<dbReference type="Pfam" id="PF22893">
    <property type="entry name" value="ULD_2"/>
    <property type="match status" value="1"/>
</dbReference>
<evidence type="ECO:0000313" key="5">
    <source>
        <dbReference type="EMBL" id="KAF3066080.1"/>
    </source>
</evidence>
<feature type="region of interest" description="Disordered" evidence="2">
    <location>
        <begin position="618"/>
        <end position="651"/>
    </location>
</feature>
<comment type="caution">
    <text evidence="5">The sequence shown here is derived from an EMBL/GenBank/DDBJ whole genome shotgun (WGS) entry which is preliminary data.</text>
</comment>
<feature type="domain" description="Oxidoreductase acuF-like C2H2 type zinc-finger" evidence="4">
    <location>
        <begin position="320"/>
        <end position="348"/>
    </location>
</feature>
<evidence type="ECO:0000313" key="6">
    <source>
        <dbReference type="Proteomes" id="UP000801864"/>
    </source>
</evidence>
<keyword evidence="1" id="KW-0175">Coiled coil</keyword>
<dbReference type="Pfam" id="PF26082">
    <property type="entry name" value="zf-C2H2_AcuF"/>
    <property type="match status" value="1"/>
</dbReference>
<dbReference type="InterPro" id="IPR054464">
    <property type="entry name" value="ULD_fung"/>
</dbReference>
<proteinExistence type="predicted"/>
<evidence type="ECO:0000259" key="3">
    <source>
        <dbReference type="Pfam" id="PF22893"/>
    </source>
</evidence>
<evidence type="ECO:0000259" key="4">
    <source>
        <dbReference type="Pfam" id="PF26082"/>
    </source>
</evidence>
<dbReference type="Proteomes" id="UP000801864">
    <property type="component" value="Unassembled WGS sequence"/>
</dbReference>
<name>A0A9P5C8Z5_9HYPO</name>
<protein>
    <recommendedName>
        <fullName evidence="7">C2H2-type domain-containing protein</fullName>
    </recommendedName>
</protein>
<reference evidence="5 6" key="1">
    <citation type="submission" date="2018-06" db="EMBL/GenBank/DDBJ databases">
        <title>Genome analysis of cellulolytic fungus Trichoderma lentiforme CFAM-422.</title>
        <authorList>
            <person name="Steindorff A.S."/>
            <person name="Formighieri E.F."/>
            <person name="Midorikawa G.E.O."/>
            <person name="Tamietti M.S."/>
            <person name="Ramos E.Z."/>
            <person name="Silva A.S."/>
            <person name="Bon E.P.S."/>
            <person name="Mendes T.D."/>
            <person name="Damaso M.C.T."/>
            <person name="Favaro L.C.L."/>
        </authorList>
    </citation>
    <scope>NUCLEOTIDE SEQUENCE [LARGE SCALE GENOMIC DNA]</scope>
    <source>
        <strain evidence="5 6">CFAM-422</strain>
    </source>
</reference>
<dbReference type="AlphaFoldDB" id="A0A9P5C8Z5"/>
<evidence type="ECO:0008006" key="7">
    <source>
        <dbReference type="Google" id="ProtNLM"/>
    </source>
</evidence>
<feature type="coiled-coil region" evidence="1">
    <location>
        <begin position="499"/>
        <end position="529"/>
    </location>
</feature>
<evidence type="ECO:0000256" key="2">
    <source>
        <dbReference type="SAM" id="MobiDB-lite"/>
    </source>
</evidence>
<feature type="compositionally biased region" description="Low complexity" evidence="2">
    <location>
        <begin position="433"/>
        <end position="442"/>
    </location>
</feature>
<evidence type="ECO:0000256" key="1">
    <source>
        <dbReference type="SAM" id="Coils"/>
    </source>
</evidence>
<feature type="domain" description="Ubiquitin-like" evidence="3">
    <location>
        <begin position="534"/>
        <end position="613"/>
    </location>
</feature>